<sequence length="172" mass="19410">MDSENTRGVEGVAYLNLGGLTCNAQRKREGREVWLSVIGNGWGWVGTHLTLDTQIWEVESRFAEVGWVWGFNLGWRGRVRCAAGNQADWYVDLGIHIRLEVSQSQGGHHWFEISEKVTRRKGAHVLGKYTPIQRNGMQSTRRLIGKWNLIKRIPLGKDGNLDESSSVIIVGI</sequence>
<comment type="caution">
    <text evidence="1">The sequence shown here is derived from an EMBL/GenBank/DDBJ whole genome shotgun (WGS) entry which is preliminary data.</text>
</comment>
<name>A0ACB9HDE9_9ASTR</name>
<evidence type="ECO:0000313" key="1">
    <source>
        <dbReference type="EMBL" id="KAI3792957.1"/>
    </source>
</evidence>
<reference evidence="1 2" key="2">
    <citation type="journal article" date="2022" name="Mol. Ecol. Resour.">
        <title>The genomes of chicory, endive, great burdock and yacon provide insights into Asteraceae paleo-polyploidization history and plant inulin production.</title>
        <authorList>
            <person name="Fan W."/>
            <person name="Wang S."/>
            <person name="Wang H."/>
            <person name="Wang A."/>
            <person name="Jiang F."/>
            <person name="Liu H."/>
            <person name="Zhao H."/>
            <person name="Xu D."/>
            <person name="Zhang Y."/>
        </authorList>
    </citation>
    <scope>NUCLEOTIDE SEQUENCE [LARGE SCALE GENOMIC DNA]</scope>
    <source>
        <strain evidence="2">cv. Yunnan</strain>
        <tissue evidence="1">Leaves</tissue>
    </source>
</reference>
<dbReference type="Proteomes" id="UP001056120">
    <property type="component" value="Linkage Group LG12"/>
</dbReference>
<dbReference type="EMBL" id="CM042029">
    <property type="protein sequence ID" value="KAI3792957.1"/>
    <property type="molecule type" value="Genomic_DNA"/>
</dbReference>
<organism evidence="1 2">
    <name type="scientific">Smallanthus sonchifolius</name>
    <dbReference type="NCBI Taxonomy" id="185202"/>
    <lineage>
        <taxon>Eukaryota</taxon>
        <taxon>Viridiplantae</taxon>
        <taxon>Streptophyta</taxon>
        <taxon>Embryophyta</taxon>
        <taxon>Tracheophyta</taxon>
        <taxon>Spermatophyta</taxon>
        <taxon>Magnoliopsida</taxon>
        <taxon>eudicotyledons</taxon>
        <taxon>Gunneridae</taxon>
        <taxon>Pentapetalae</taxon>
        <taxon>asterids</taxon>
        <taxon>campanulids</taxon>
        <taxon>Asterales</taxon>
        <taxon>Asteraceae</taxon>
        <taxon>Asteroideae</taxon>
        <taxon>Heliantheae alliance</taxon>
        <taxon>Millerieae</taxon>
        <taxon>Smallanthus</taxon>
    </lineage>
</organism>
<reference evidence="2" key="1">
    <citation type="journal article" date="2022" name="Mol. Ecol. Resour.">
        <title>The genomes of chicory, endive, great burdock and yacon provide insights into Asteraceae palaeo-polyploidization history and plant inulin production.</title>
        <authorList>
            <person name="Fan W."/>
            <person name="Wang S."/>
            <person name="Wang H."/>
            <person name="Wang A."/>
            <person name="Jiang F."/>
            <person name="Liu H."/>
            <person name="Zhao H."/>
            <person name="Xu D."/>
            <person name="Zhang Y."/>
        </authorList>
    </citation>
    <scope>NUCLEOTIDE SEQUENCE [LARGE SCALE GENOMIC DNA]</scope>
    <source>
        <strain evidence="2">cv. Yunnan</strain>
    </source>
</reference>
<proteinExistence type="predicted"/>
<evidence type="ECO:0000313" key="2">
    <source>
        <dbReference type="Proteomes" id="UP001056120"/>
    </source>
</evidence>
<gene>
    <name evidence="1" type="ORF">L1987_35568</name>
</gene>
<accession>A0ACB9HDE9</accession>
<protein>
    <submittedName>
        <fullName evidence="1">Uncharacterized protein</fullName>
    </submittedName>
</protein>
<keyword evidence="2" id="KW-1185">Reference proteome</keyword>